<gene>
    <name evidence="1" type="ORF">V6N12_042102</name>
</gene>
<sequence length="90" mass="9896">MWSIEEPYLRLGISGLERFLLMHIAALINRDWEVRTQCVARSGNVVPDGMAKLSDGRSLHIGRFPEPPTAIGSLLLLDSATLDVVVSEHG</sequence>
<comment type="caution">
    <text evidence="1">The sequence shown here is derived from an EMBL/GenBank/DDBJ whole genome shotgun (WGS) entry which is preliminary data.</text>
</comment>
<evidence type="ECO:0000313" key="1">
    <source>
        <dbReference type="EMBL" id="KAK8558808.1"/>
    </source>
</evidence>
<evidence type="ECO:0000313" key="2">
    <source>
        <dbReference type="Proteomes" id="UP001472677"/>
    </source>
</evidence>
<organism evidence="1 2">
    <name type="scientific">Hibiscus sabdariffa</name>
    <name type="common">roselle</name>
    <dbReference type="NCBI Taxonomy" id="183260"/>
    <lineage>
        <taxon>Eukaryota</taxon>
        <taxon>Viridiplantae</taxon>
        <taxon>Streptophyta</taxon>
        <taxon>Embryophyta</taxon>
        <taxon>Tracheophyta</taxon>
        <taxon>Spermatophyta</taxon>
        <taxon>Magnoliopsida</taxon>
        <taxon>eudicotyledons</taxon>
        <taxon>Gunneridae</taxon>
        <taxon>Pentapetalae</taxon>
        <taxon>rosids</taxon>
        <taxon>malvids</taxon>
        <taxon>Malvales</taxon>
        <taxon>Malvaceae</taxon>
        <taxon>Malvoideae</taxon>
        <taxon>Hibiscus</taxon>
    </lineage>
</organism>
<proteinExistence type="predicted"/>
<keyword evidence="2" id="KW-1185">Reference proteome</keyword>
<reference evidence="1 2" key="1">
    <citation type="journal article" date="2024" name="G3 (Bethesda)">
        <title>Genome assembly of Hibiscus sabdariffa L. provides insights into metabolisms of medicinal natural products.</title>
        <authorList>
            <person name="Kim T."/>
        </authorList>
    </citation>
    <scope>NUCLEOTIDE SEQUENCE [LARGE SCALE GENOMIC DNA]</scope>
    <source>
        <strain evidence="1">TK-2024</strain>
        <tissue evidence="1">Old leaves</tissue>
    </source>
</reference>
<dbReference type="EMBL" id="JBBPBM010000015">
    <property type="protein sequence ID" value="KAK8558808.1"/>
    <property type="molecule type" value="Genomic_DNA"/>
</dbReference>
<protein>
    <submittedName>
        <fullName evidence="1">Uncharacterized protein</fullName>
    </submittedName>
</protein>
<dbReference type="Proteomes" id="UP001472677">
    <property type="component" value="Unassembled WGS sequence"/>
</dbReference>
<accession>A0ABR2EFH8</accession>
<name>A0ABR2EFH8_9ROSI</name>